<sequence>MRKIILALTVAAIAAGSAMAQISVGAGYLRQTTTTTVGETSGTGATDGFYAGADFSCHLIAGLSVDPGIYYGYQVGKEDIYNVGIATTTTQSHYLFIPVDFKYSFHVADFLDVFAFAGPRFNVGVASTTTWNVLDVSYEKNHYDEDGDLQRFDLALGAGVGIDLFQMVRIKFGYDWGLLDLNKTDSIQLRNSGWHIGAAFLF</sequence>
<keyword evidence="1" id="KW-0732">Signal</keyword>
<evidence type="ECO:0000259" key="2">
    <source>
        <dbReference type="Pfam" id="PF13568"/>
    </source>
</evidence>
<name>A0A9D1GNB9_9BACT</name>
<dbReference type="AlphaFoldDB" id="A0A9D1GNB9"/>
<comment type="caution">
    <text evidence="3">The sequence shown here is derived from an EMBL/GenBank/DDBJ whole genome shotgun (WGS) entry which is preliminary data.</text>
</comment>
<feature type="domain" description="Outer membrane protein beta-barrel" evidence="2">
    <location>
        <begin position="20"/>
        <end position="181"/>
    </location>
</feature>
<feature type="chain" id="PRO_5039043085" evidence="1">
    <location>
        <begin position="21"/>
        <end position="202"/>
    </location>
</feature>
<organism evidence="3 4">
    <name type="scientific">Candidatus Cryptobacteroides merdipullorum</name>
    <dbReference type="NCBI Taxonomy" id="2840771"/>
    <lineage>
        <taxon>Bacteria</taxon>
        <taxon>Pseudomonadati</taxon>
        <taxon>Bacteroidota</taxon>
        <taxon>Bacteroidia</taxon>
        <taxon>Bacteroidales</taxon>
        <taxon>Candidatus Cryptobacteroides</taxon>
    </lineage>
</organism>
<evidence type="ECO:0000256" key="1">
    <source>
        <dbReference type="SAM" id="SignalP"/>
    </source>
</evidence>
<feature type="signal peptide" evidence="1">
    <location>
        <begin position="1"/>
        <end position="20"/>
    </location>
</feature>
<dbReference type="Proteomes" id="UP000886881">
    <property type="component" value="Unassembled WGS sequence"/>
</dbReference>
<evidence type="ECO:0000313" key="4">
    <source>
        <dbReference type="Proteomes" id="UP000886881"/>
    </source>
</evidence>
<proteinExistence type="predicted"/>
<reference evidence="3" key="1">
    <citation type="submission" date="2020-10" db="EMBL/GenBank/DDBJ databases">
        <authorList>
            <person name="Gilroy R."/>
        </authorList>
    </citation>
    <scope>NUCLEOTIDE SEQUENCE</scope>
    <source>
        <strain evidence="3">ChiHecec2B26-709</strain>
    </source>
</reference>
<dbReference type="EMBL" id="DVLC01000027">
    <property type="protein sequence ID" value="HIT46497.1"/>
    <property type="molecule type" value="Genomic_DNA"/>
</dbReference>
<evidence type="ECO:0000313" key="3">
    <source>
        <dbReference type="EMBL" id="HIT46497.1"/>
    </source>
</evidence>
<accession>A0A9D1GNB9</accession>
<reference evidence="3" key="2">
    <citation type="journal article" date="2021" name="PeerJ">
        <title>Extensive microbial diversity within the chicken gut microbiome revealed by metagenomics and culture.</title>
        <authorList>
            <person name="Gilroy R."/>
            <person name="Ravi A."/>
            <person name="Getino M."/>
            <person name="Pursley I."/>
            <person name="Horton D.L."/>
            <person name="Alikhan N.F."/>
            <person name="Baker D."/>
            <person name="Gharbi K."/>
            <person name="Hall N."/>
            <person name="Watson M."/>
            <person name="Adriaenssens E.M."/>
            <person name="Foster-Nyarko E."/>
            <person name="Jarju S."/>
            <person name="Secka A."/>
            <person name="Antonio M."/>
            <person name="Oren A."/>
            <person name="Chaudhuri R.R."/>
            <person name="La Ragione R."/>
            <person name="Hildebrand F."/>
            <person name="Pallen M.J."/>
        </authorList>
    </citation>
    <scope>NUCLEOTIDE SEQUENCE</scope>
    <source>
        <strain evidence="3">ChiHecec2B26-709</strain>
    </source>
</reference>
<gene>
    <name evidence="3" type="ORF">IAC35_01415</name>
</gene>
<dbReference type="InterPro" id="IPR025665">
    <property type="entry name" value="Beta-barrel_OMP_2"/>
</dbReference>
<protein>
    <submittedName>
        <fullName evidence="3">PorT family protein</fullName>
    </submittedName>
</protein>
<dbReference type="Pfam" id="PF13568">
    <property type="entry name" value="OMP_b-brl_2"/>
    <property type="match status" value="1"/>
</dbReference>